<dbReference type="InterPro" id="IPR036663">
    <property type="entry name" value="Fumarylacetoacetase_C_sf"/>
</dbReference>
<evidence type="ECO:0000313" key="5">
    <source>
        <dbReference type="Proteomes" id="UP000291469"/>
    </source>
</evidence>
<evidence type="ECO:0000259" key="2">
    <source>
        <dbReference type="Pfam" id="PF01557"/>
    </source>
</evidence>
<accession>A0A411YCV5</accession>
<dbReference type="SUPFAM" id="SSF56529">
    <property type="entry name" value="FAH"/>
    <property type="match status" value="1"/>
</dbReference>
<dbReference type="PANTHER" id="PTHR11820">
    <property type="entry name" value="ACYLPYRUVASE"/>
    <property type="match status" value="1"/>
</dbReference>
<evidence type="ECO:0000256" key="1">
    <source>
        <dbReference type="ARBA" id="ARBA00022723"/>
    </source>
</evidence>
<dbReference type="RefSeq" id="WP_131154002.1">
    <property type="nucleotide sequence ID" value="NZ_CP036402.1"/>
</dbReference>
<keyword evidence="5" id="KW-1185">Reference proteome</keyword>
<protein>
    <submittedName>
        <fullName evidence="4">FAA hydrolase family protein</fullName>
    </submittedName>
</protein>
<feature type="domain" description="Fumarylacetoacetase-like C-terminal" evidence="2">
    <location>
        <begin position="61"/>
        <end position="256"/>
    </location>
</feature>
<dbReference type="KEGG" id="erz:ER308_05235"/>
<organism evidence="4 5">
    <name type="scientific">Egibacter rhizosphaerae</name>
    <dbReference type="NCBI Taxonomy" id="1670831"/>
    <lineage>
        <taxon>Bacteria</taxon>
        <taxon>Bacillati</taxon>
        <taxon>Actinomycetota</taxon>
        <taxon>Nitriliruptoria</taxon>
        <taxon>Egibacterales</taxon>
        <taxon>Egibacteraceae</taxon>
        <taxon>Egibacter</taxon>
    </lineage>
</organism>
<evidence type="ECO:0000313" key="4">
    <source>
        <dbReference type="EMBL" id="QBI19005.1"/>
    </source>
</evidence>
<sequence>MRLVRVARPSGPAFGIVTEPPGKGEHVALLDGHPFDEDLAVTDQLAPIDQVPLLAPIIPSKVLCVGKNYPEHAREMGTEPPSEPLIFLKPATSVIGPGDTIRLPQLSDEVHHEAEVAAVIGRLTRKVSVEEAEGAILGYTCANDVTARDLQRRDGQWTRAKGFDTFCPLGPWITSEVDPGAGITVRARVDGEVRQEGSTADLMFPIPELVAYCSAFTTLLPGDVILTGTPAGVGPITAGQTVDVEVAGVGTLSNPVEADV</sequence>
<dbReference type="GO" id="GO:0016853">
    <property type="term" value="F:isomerase activity"/>
    <property type="evidence" value="ECO:0007669"/>
    <property type="project" value="UniProtKB-ARBA"/>
</dbReference>
<reference evidence="4 5" key="1">
    <citation type="submission" date="2019-01" db="EMBL/GenBank/DDBJ databases">
        <title>Egibacter rhizosphaerae EGI 80759T.</title>
        <authorList>
            <person name="Chen D.-D."/>
            <person name="Tian Y."/>
            <person name="Jiao J.-Y."/>
            <person name="Zhang X.-T."/>
            <person name="Zhang Y.-G."/>
            <person name="Zhang Y."/>
            <person name="Xiao M."/>
            <person name="Shu W.-S."/>
            <person name="Li W.-J."/>
        </authorList>
    </citation>
    <scope>NUCLEOTIDE SEQUENCE [LARGE SCALE GENOMIC DNA]</scope>
    <source>
        <strain evidence="4 5">EGI 80759</strain>
    </source>
</reference>
<dbReference type="Proteomes" id="UP000291469">
    <property type="component" value="Chromosome"/>
</dbReference>
<dbReference type="PANTHER" id="PTHR11820:SF7">
    <property type="entry name" value="ACYLPYRUVASE FAHD1, MITOCHONDRIAL"/>
    <property type="match status" value="1"/>
</dbReference>
<gene>
    <name evidence="4" type="ORF">ER308_05235</name>
</gene>
<name>A0A411YCV5_9ACTN</name>
<dbReference type="GO" id="GO:0018773">
    <property type="term" value="F:acetylpyruvate hydrolase activity"/>
    <property type="evidence" value="ECO:0007669"/>
    <property type="project" value="TreeGrafter"/>
</dbReference>
<evidence type="ECO:0000259" key="3">
    <source>
        <dbReference type="Pfam" id="PF10370"/>
    </source>
</evidence>
<dbReference type="Pfam" id="PF10370">
    <property type="entry name" value="Rv2993c-like_N"/>
    <property type="match status" value="1"/>
</dbReference>
<dbReference type="AlphaFoldDB" id="A0A411YCV5"/>
<dbReference type="Gene3D" id="2.30.30.370">
    <property type="entry name" value="FAH"/>
    <property type="match status" value="1"/>
</dbReference>
<dbReference type="InterPro" id="IPR011234">
    <property type="entry name" value="Fumarylacetoacetase-like_C"/>
</dbReference>
<dbReference type="OrthoDB" id="9805307at2"/>
<keyword evidence="1" id="KW-0479">Metal-binding</keyword>
<dbReference type="EMBL" id="CP036402">
    <property type="protein sequence ID" value="QBI19005.1"/>
    <property type="molecule type" value="Genomic_DNA"/>
</dbReference>
<dbReference type="GO" id="GO:0019752">
    <property type="term" value="P:carboxylic acid metabolic process"/>
    <property type="evidence" value="ECO:0007669"/>
    <property type="project" value="UniProtKB-ARBA"/>
</dbReference>
<dbReference type="InterPro" id="IPR018833">
    <property type="entry name" value="Rv2993c-like_N"/>
</dbReference>
<proteinExistence type="predicted"/>
<dbReference type="GO" id="GO:0046872">
    <property type="term" value="F:metal ion binding"/>
    <property type="evidence" value="ECO:0007669"/>
    <property type="project" value="UniProtKB-KW"/>
</dbReference>
<dbReference type="FunFam" id="3.90.850.10:FF:000002">
    <property type="entry name" value="2-hydroxyhepta-2,4-diene-1,7-dioate isomerase"/>
    <property type="match status" value="1"/>
</dbReference>
<feature type="domain" description="Rv2993c-like N-terminal" evidence="3">
    <location>
        <begin position="1"/>
        <end position="56"/>
    </location>
</feature>
<dbReference type="Pfam" id="PF01557">
    <property type="entry name" value="FAA_hydrolase"/>
    <property type="match status" value="1"/>
</dbReference>
<keyword evidence="4" id="KW-0378">Hydrolase</keyword>
<dbReference type="Gene3D" id="3.90.850.10">
    <property type="entry name" value="Fumarylacetoacetase-like, C-terminal domain"/>
    <property type="match status" value="1"/>
</dbReference>